<dbReference type="Pfam" id="PF00089">
    <property type="entry name" value="Trypsin"/>
    <property type="match status" value="1"/>
</dbReference>
<accession>A0ABY3WFN1</accession>
<dbReference type="RefSeq" id="WP_242329532.1">
    <property type="nucleotide sequence ID" value="NZ_CP071872.1"/>
</dbReference>
<evidence type="ECO:0000259" key="1">
    <source>
        <dbReference type="PROSITE" id="PS50240"/>
    </source>
</evidence>
<dbReference type="SMART" id="SM00020">
    <property type="entry name" value="Tryp_SPc"/>
    <property type="match status" value="1"/>
</dbReference>
<evidence type="ECO:0000313" key="2">
    <source>
        <dbReference type="EMBL" id="UNM10990.1"/>
    </source>
</evidence>
<dbReference type="InterPro" id="IPR013517">
    <property type="entry name" value="FG-GAP"/>
</dbReference>
<protein>
    <submittedName>
        <fullName evidence="2">VCBS repeat-containing protein</fullName>
    </submittedName>
</protein>
<dbReference type="Pfam" id="PF13517">
    <property type="entry name" value="FG-GAP_3"/>
    <property type="match status" value="2"/>
</dbReference>
<dbReference type="InterPro" id="IPR001254">
    <property type="entry name" value="Trypsin_dom"/>
</dbReference>
<keyword evidence="3" id="KW-1185">Reference proteome</keyword>
<sequence>MLSRHLRPRRLIALSVATAATGLLAPTTASATTGPQGGADHHFTTRILIGDTDPARGCSGALVSSEWAITTASCFANDSSEVTAGRPAVKSTLIVSGSGFSSSKAHTSTIAELVPAKGRDIVMARLANSAPADIPTVSLSSAPVATGDETVFAGTGRTATEWVPDKVHTAAFEVGRVDDATLAITGKTETDAICQGDTGGPLLRHTADGAELVGLATGSWQGGCLGTPETETRTDAQAVRADDLGDWISSVAGRSWTRQLAAGDFDGDKRADAIAIDETDGNLYLHAGDGKGGFAGRRQLGVQWETSRVITAGNFAGDSNTDLVAIRDNGLLLTYTGNGEGNFAKPITAGTGWNSMRLLAAGDFDGDKKTDLLAAHTNGTLYIYPGTGDGKVGRGIVAGAGWAGIRLIAGGDFNGDGKADIAAVHDNGTLYAYANNGKNGFNSGVAVGGGWKTTRLITSGDFNGDGMADLLALRGASTFYSYAGNGKGNFAAPVISQP</sequence>
<name>A0ABY3WFN1_9ACTN</name>
<dbReference type="Proteomes" id="UP000828924">
    <property type="component" value="Chromosome"/>
</dbReference>
<organism evidence="2 3">
    <name type="scientific">Streptomyces formicae</name>
    <dbReference type="NCBI Taxonomy" id="1616117"/>
    <lineage>
        <taxon>Bacteria</taxon>
        <taxon>Bacillati</taxon>
        <taxon>Actinomycetota</taxon>
        <taxon>Actinomycetes</taxon>
        <taxon>Kitasatosporales</taxon>
        <taxon>Streptomycetaceae</taxon>
        <taxon>Streptomyces</taxon>
    </lineage>
</organism>
<dbReference type="EMBL" id="CP071872">
    <property type="protein sequence ID" value="UNM10990.1"/>
    <property type="molecule type" value="Genomic_DNA"/>
</dbReference>
<gene>
    <name evidence="2" type="ORF">J4032_05170</name>
</gene>
<proteinExistence type="predicted"/>
<dbReference type="PROSITE" id="PS50240">
    <property type="entry name" value="TRYPSIN_DOM"/>
    <property type="match status" value="1"/>
</dbReference>
<dbReference type="PANTHER" id="PTHR44103">
    <property type="entry name" value="PROPROTEIN CONVERTASE P"/>
    <property type="match status" value="1"/>
</dbReference>
<evidence type="ECO:0000313" key="3">
    <source>
        <dbReference type="Proteomes" id="UP000828924"/>
    </source>
</evidence>
<dbReference type="PANTHER" id="PTHR44103:SF1">
    <property type="entry name" value="PROPROTEIN CONVERTASE P"/>
    <property type="match status" value="1"/>
</dbReference>
<reference evidence="2 3" key="1">
    <citation type="submission" date="2021-03" db="EMBL/GenBank/DDBJ databases">
        <title>Complete genome of Streptomyces formicae strain 1H-GS9 (DSM 100524).</title>
        <authorList>
            <person name="Atanasov K.E."/>
            <person name="Altabella T."/>
            <person name="Ferrer A."/>
        </authorList>
    </citation>
    <scope>NUCLEOTIDE SEQUENCE [LARGE SCALE GENOMIC DNA]</scope>
    <source>
        <strain evidence="2 3">1H-GS9</strain>
    </source>
</reference>
<feature type="domain" description="Peptidase S1" evidence="1">
    <location>
        <begin position="58"/>
        <end position="253"/>
    </location>
</feature>